<evidence type="ECO:0000256" key="1">
    <source>
        <dbReference type="SAM" id="SignalP"/>
    </source>
</evidence>
<dbReference type="EMBL" id="JAMSCK010000002">
    <property type="protein sequence ID" value="MCM8568764.1"/>
    <property type="molecule type" value="Genomic_DNA"/>
</dbReference>
<protein>
    <submittedName>
        <fullName evidence="2">Capsule assembly Wzi family protein</fullName>
    </submittedName>
</protein>
<accession>A0ABT0YZK6</accession>
<proteinExistence type="predicted"/>
<evidence type="ECO:0000313" key="2">
    <source>
        <dbReference type="EMBL" id="MCM8568764.1"/>
    </source>
</evidence>
<dbReference type="Proteomes" id="UP001155077">
    <property type="component" value="Unassembled WGS sequence"/>
</dbReference>
<feature type="signal peptide" evidence="1">
    <location>
        <begin position="1"/>
        <end position="20"/>
    </location>
</feature>
<sequence>MKIRISLLYILLMSGFQVFSQVDFSGSLNLQGYYSNKEKLPFWFYSNQRGRISEETTMAGWISGKMDYTISEKSSLEIGGGLLYQDDYLNDDFIDELYIDFKYSKFSLIAGRKHYEELYNGLSAANENFAWSLNASPMPGIQIKTDETIYFNQNEKLGFEFSWAEYLMGNDRFVKGTRLHSKSLYLVYNLNQDWILKGGIRHFAQWGGKSPVGGSQPTGLKDYFMIITGREGGENALVQDQQNVLGSHLGTYELYLSRELGNLRFRFIYNHYFEDGTGSRYANFPDGRYGFYFENKEENSLFQSWIYEFYYTRNQSMNSSAPHKYDYYFWNGIYRSGWTYQDQIIGVPFFDFDEETPIITGNKFLAHHIGLAGNFNNYFLSYPFKLLATYVRKDGTLSKRYTPNRDEIYLSYEMGLLKEPFKLCIMLGAEYSNVAKPVYGAGLSLSKQF</sequence>
<dbReference type="InterPro" id="IPR038636">
    <property type="entry name" value="Wzi_sf"/>
</dbReference>
<name>A0ABT0YZK6_9FLAO</name>
<comment type="caution">
    <text evidence="2">The sequence shown here is derived from an EMBL/GenBank/DDBJ whole genome shotgun (WGS) entry which is preliminary data.</text>
</comment>
<dbReference type="Gene3D" id="2.40.160.130">
    <property type="entry name" value="Capsule assembly protein Wzi"/>
    <property type="match status" value="1"/>
</dbReference>
<keyword evidence="3" id="KW-1185">Reference proteome</keyword>
<keyword evidence="1" id="KW-0732">Signal</keyword>
<reference evidence="2" key="1">
    <citation type="submission" date="2022-06" db="EMBL/GenBank/DDBJ databases">
        <title>Gramella sediminis sp. nov., isolated from deep-sea sediment of the Indian Ocean.</title>
        <authorList>
            <person name="Yang L."/>
        </authorList>
    </citation>
    <scope>NUCLEOTIDE SEQUENCE</scope>
    <source>
        <strain evidence="2">HMD3159</strain>
    </source>
</reference>
<gene>
    <name evidence="2" type="ORF">NE848_05205</name>
</gene>
<organism evidence="2 3">
    <name type="scientific">Gramella jeungdoensis</name>
    <dbReference type="NCBI Taxonomy" id="708091"/>
    <lineage>
        <taxon>Bacteria</taxon>
        <taxon>Pseudomonadati</taxon>
        <taxon>Bacteroidota</taxon>
        <taxon>Flavobacteriia</taxon>
        <taxon>Flavobacteriales</taxon>
        <taxon>Flavobacteriaceae</taxon>
        <taxon>Christiangramia</taxon>
    </lineage>
</organism>
<feature type="chain" id="PRO_5045446033" evidence="1">
    <location>
        <begin position="21"/>
        <end position="449"/>
    </location>
</feature>
<evidence type="ECO:0000313" key="3">
    <source>
        <dbReference type="Proteomes" id="UP001155077"/>
    </source>
</evidence>
<dbReference type="RefSeq" id="WP_252111164.1">
    <property type="nucleotide sequence ID" value="NZ_JAMSCK010000002.1"/>
</dbReference>